<protein>
    <submittedName>
        <fullName evidence="1">Uncharacterized protein</fullName>
    </submittedName>
</protein>
<sequence>GKEKEGQRGEISFNQPPLCEKTALESLCAQCGSCSFIPSKLLSSSSCFSVVSANKDSSFLWSFDLHTFLSSWHQLSPEELCTYQCYKALLTCFPFIFLNCRPSLDTENLFLLPF</sequence>
<feature type="non-terminal residue" evidence="1">
    <location>
        <position position="114"/>
    </location>
</feature>
<proteinExistence type="predicted"/>
<organism evidence="1">
    <name type="scientific">Nothobranchius kadleci</name>
    <name type="common">African annual killifish</name>
    <dbReference type="NCBI Taxonomy" id="1051664"/>
    <lineage>
        <taxon>Eukaryota</taxon>
        <taxon>Metazoa</taxon>
        <taxon>Chordata</taxon>
        <taxon>Craniata</taxon>
        <taxon>Vertebrata</taxon>
        <taxon>Euteleostomi</taxon>
        <taxon>Actinopterygii</taxon>
        <taxon>Neopterygii</taxon>
        <taxon>Teleostei</taxon>
        <taxon>Neoteleostei</taxon>
        <taxon>Acanthomorphata</taxon>
        <taxon>Ovalentaria</taxon>
        <taxon>Atherinomorphae</taxon>
        <taxon>Cyprinodontiformes</taxon>
        <taxon>Nothobranchiidae</taxon>
        <taxon>Nothobranchius</taxon>
    </lineage>
</organism>
<reference evidence="1" key="1">
    <citation type="submission" date="2016-05" db="EMBL/GenBank/DDBJ databases">
        <authorList>
            <person name="Lavstsen T."/>
            <person name="Jespersen J.S."/>
        </authorList>
    </citation>
    <scope>NUCLEOTIDE SEQUENCE</scope>
    <source>
        <tissue evidence="1">Brain</tissue>
    </source>
</reference>
<dbReference type="AlphaFoldDB" id="A0A1A8DSZ9"/>
<reference evidence="1" key="2">
    <citation type="submission" date="2016-06" db="EMBL/GenBank/DDBJ databases">
        <title>The genome of a short-lived fish provides insights into sex chromosome evolution and the genetic control of aging.</title>
        <authorList>
            <person name="Reichwald K."/>
            <person name="Felder M."/>
            <person name="Petzold A."/>
            <person name="Koch P."/>
            <person name="Groth M."/>
            <person name="Platzer M."/>
        </authorList>
    </citation>
    <scope>NUCLEOTIDE SEQUENCE</scope>
    <source>
        <tissue evidence="1">Brain</tissue>
    </source>
</reference>
<gene>
    <name evidence="1" type="primary">Nfu_g_1_019856</name>
</gene>
<accession>A0A1A8DSZ9</accession>
<feature type="non-terminal residue" evidence="1">
    <location>
        <position position="1"/>
    </location>
</feature>
<name>A0A1A8DSZ9_NOTKA</name>
<dbReference type="EMBL" id="HAEA01008238">
    <property type="protein sequence ID" value="SBQ36718.1"/>
    <property type="molecule type" value="Transcribed_RNA"/>
</dbReference>
<evidence type="ECO:0000313" key="1">
    <source>
        <dbReference type="EMBL" id="SBQ36718.1"/>
    </source>
</evidence>